<dbReference type="AlphaFoldDB" id="A0A8K0SNR9"/>
<name>A0A8K0SNR9_9HYPO</name>
<evidence type="ECO:0000256" key="1">
    <source>
        <dbReference type="PROSITE-ProRule" id="PRU00042"/>
    </source>
</evidence>
<dbReference type="EMBL" id="JAGPNK010000006">
    <property type="protein sequence ID" value="KAH7320021.1"/>
    <property type="molecule type" value="Genomic_DNA"/>
</dbReference>
<feature type="compositionally biased region" description="Basic residues" evidence="2">
    <location>
        <begin position="313"/>
        <end position="323"/>
    </location>
</feature>
<gene>
    <name evidence="4" type="ORF">B0I35DRAFT_460329</name>
</gene>
<feature type="compositionally biased region" description="Basic residues" evidence="2">
    <location>
        <begin position="389"/>
        <end position="402"/>
    </location>
</feature>
<dbReference type="OrthoDB" id="5412288at2759"/>
<feature type="compositionally biased region" description="Low complexity" evidence="2">
    <location>
        <begin position="167"/>
        <end position="178"/>
    </location>
</feature>
<dbReference type="GO" id="GO:0008270">
    <property type="term" value="F:zinc ion binding"/>
    <property type="evidence" value="ECO:0007669"/>
    <property type="project" value="UniProtKB-KW"/>
</dbReference>
<feature type="domain" description="C2H2-type" evidence="3">
    <location>
        <begin position="537"/>
        <end position="565"/>
    </location>
</feature>
<dbReference type="InterPro" id="IPR013087">
    <property type="entry name" value="Znf_C2H2_type"/>
</dbReference>
<feature type="compositionally biased region" description="Low complexity" evidence="2">
    <location>
        <begin position="377"/>
        <end position="388"/>
    </location>
</feature>
<feature type="compositionally biased region" description="Acidic residues" evidence="2">
    <location>
        <begin position="475"/>
        <end position="485"/>
    </location>
</feature>
<comment type="caution">
    <text evidence="4">The sequence shown here is derived from an EMBL/GenBank/DDBJ whole genome shotgun (WGS) entry which is preliminary data.</text>
</comment>
<evidence type="ECO:0000313" key="5">
    <source>
        <dbReference type="Proteomes" id="UP000813444"/>
    </source>
</evidence>
<keyword evidence="1" id="KW-0863">Zinc-finger</keyword>
<evidence type="ECO:0000256" key="2">
    <source>
        <dbReference type="SAM" id="MobiDB-lite"/>
    </source>
</evidence>
<sequence length="646" mass="72678">MSSQKQEQASWDFDSDEIASLASEDLHENRPNRWRGDPSAWRALTRSERELWLSLKQTRDADLALHLFNVAALKRPRDEETRRALRIQTAAGEEVTWRPPDAWTAWPLKSRDVPVEGLMHGTKTADHDEAFTFRRDEAVMPSTELEEELSATILRQAKNRFRRRQQRSQPQPTEPSTPIIASQTMRSSPPPPPPPPPAVSSSPARPSSQEPIASTEVPPASQEPDGVVAAPKPIPVMSADDERSYMLLRPSVRHILTQLDAGLEILRRTDVGAGYGTDSATDTSDSSSSSHKRGRGRPRSTWSSATTSPSRPLTRRGRPRKVHVPREGESYEEMVERVAREAHRRLPVRPEDKDAAFEAWLRAGEGEGEGEGDDPATAENTARNATTVRQRKTARKRRRPKRLRETRPRDWTDVMGVAALAGFPPAVIARATKRCADLFGEPMLMHTMNEAPASRGTGVVTTTYRPEPIRLGSSDMDEEDEEEEDNDRHTPAASIRRRSRSISRARTPSSRGRSSSVGSHSETRSQSSGGCHFCPVATCSRAAKGFTRRPNLARHVKLMHPGHNVEEDVDSDDAVEGAVHVDGFLRRIRPGAYWGREDMEIKRRRLEEQGRARASQRRRRRRRSEDEENLYQDDDDEDRDYVSDSS</sequence>
<accession>A0A8K0SNR9</accession>
<feature type="region of interest" description="Disordered" evidence="2">
    <location>
        <begin position="160"/>
        <end position="233"/>
    </location>
</feature>
<feature type="compositionally biased region" description="Polar residues" evidence="2">
    <location>
        <begin position="300"/>
        <end position="311"/>
    </location>
</feature>
<feature type="compositionally biased region" description="Low complexity" evidence="2">
    <location>
        <begin position="504"/>
        <end position="520"/>
    </location>
</feature>
<feature type="region of interest" description="Disordered" evidence="2">
    <location>
        <begin position="452"/>
        <end position="533"/>
    </location>
</feature>
<feature type="region of interest" description="Disordered" evidence="2">
    <location>
        <begin position="273"/>
        <end position="333"/>
    </location>
</feature>
<evidence type="ECO:0000259" key="3">
    <source>
        <dbReference type="PROSITE" id="PS50157"/>
    </source>
</evidence>
<evidence type="ECO:0000313" key="4">
    <source>
        <dbReference type="EMBL" id="KAH7320021.1"/>
    </source>
</evidence>
<keyword evidence="1" id="KW-0479">Metal-binding</keyword>
<feature type="compositionally biased region" description="Acidic residues" evidence="2">
    <location>
        <begin position="366"/>
        <end position="376"/>
    </location>
</feature>
<feature type="region of interest" description="Disordered" evidence="2">
    <location>
        <begin position="365"/>
        <end position="408"/>
    </location>
</feature>
<keyword evidence="1" id="KW-0862">Zinc</keyword>
<feature type="compositionally biased region" description="Low complexity" evidence="2">
    <location>
        <begin position="277"/>
        <end position="289"/>
    </location>
</feature>
<feature type="compositionally biased region" description="Low complexity" evidence="2">
    <location>
        <begin position="199"/>
        <end position="208"/>
    </location>
</feature>
<dbReference type="PROSITE" id="PS50157">
    <property type="entry name" value="ZINC_FINGER_C2H2_2"/>
    <property type="match status" value="1"/>
</dbReference>
<protein>
    <recommendedName>
        <fullName evidence="3">C2H2-type domain-containing protein</fullName>
    </recommendedName>
</protein>
<dbReference type="Proteomes" id="UP000813444">
    <property type="component" value="Unassembled WGS sequence"/>
</dbReference>
<feature type="region of interest" description="Disordered" evidence="2">
    <location>
        <begin position="607"/>
        <end position="646"/>
    </location>
</feature>
<reference evidence="4" key="1">
    <citation type="journal article" date="2021" name="Nat. Commun.">
        <title>Genetic determinants of endophytism in the Arabidopsis root mycobiome.</title>
        <authorList>
            <person name="Mesny F."/>
            <person name="Miyauchi S."/>
            <person name="Thiergart T."/>
            <person name="Pickel B."/>
            <person name="Atanasova L."/>
            <person name="Karlsson M."/>
            <person name="Huettel B."/>
            <person name="Barry K.W."/>
            <person name="Haridas S."/>
            <person name="Chen C."/>
            <person name="Bauer D."/>
            <person name="Andreopoulos W."/>
            <person name="Pangilinan J."/>
            <person name="LaButti K."/>
            <person name="Riley R."/>
            <person name="Lipzen A."/>
            <person name="Clum A."/>
            <person name="Drula E."/>
            <person name="Henrissat B."/>
            <person name="Kohler A."/>
            <person name="Grigoriev I.V."/>
            <person name="Martin F.M."/>
            <person name="Hacquard S."/>
        </authorList>
    </citation>
    <scope>NUCLEOTIDE SEQUENCE</scope>
    <source>
        <strain evidence="4">MPI-CAGE-CH-0235</strain>
    </source>
</reference>
<keyword evidence="5" id="KW-1185">Reference proteome</keyword>
<feature type="compositionally biased region" description="Pro residues" evidence="2">
    <location>
        <begin position="188"/>
        <end position="198"/>
    </location>
</feature>
<feature type="compositionally biased region" description="Basic and acidic residues" evidence="2">
    <location>
        <begin position="324"/>
        <end position="333"/>
    </location>
</feature>
<feature type="compositionally biased region" description="Acidic residues" evidence="2">
    <location>
        <begin position="626"/>
        <end position="639"/>
    </location>
</feature>
<organism evidence="4 5">
    <name type="scientific">Stachybotrys elegans</name>
    <dbReference type="NCBI Taxonomy" id="80388"/>
    <lineage>
        <taxon>Eukaryota</taxon>
        <taxon>Fungi</taxon>
        <taxon>Dikarya</taxon>
        <taxon>Ascomycota</taxon>
        <taxon>Pezizomycotina</taxon>
        <taxon>Sordariomycetes</taxon>
        <taxon>Hypocreomycetidae</taxon>
        <taxon>Hypocreales</taxon>
        <taxon>Stachybotryaceae</taxon>
        <taxon>Stachybotrys</taxon>
    </lineage>
</organism>
<dbReference type="InterPro" id="IPR019622">
    <property type="entry name" value="Rrn9_dom"/>
</dbReference>
<dbReference type="Pfam" id="PF10680">
    <property type="entry name" value="RRN9"/>
    <property type="match status" value="1"/>
</dbReference>
<proteinExistence type="predicted"/>